<dbReference type="GO" id="GO:0003700">
    <property type="term" value="F:DNA-binding transcription factor activity"/>
    <property type="evidence" value="ECO:0007669"/>
    <property type="project" value="InterPro"/>
</dbReference>
<feature type="region of interest" description="Disordered" evidence="7">
    <location>
        <begin position="293"/>
        <end position="378"/>
    </location>
</feature>
<dbReference type="PANTHER" id="PTHR31499:SF80">
    <property type="entry name" value="HTH MYB-TYPE DOMAIN-CONTAINING PROTEIN"/>
    <property type="match status" value="1"/>
</dbReference>
<keyword evidence="3" id="KW-0805">Transcription regulation</keyword>
<feature type="region of interest" description="Disordered" evidence="7">
    <location>
        <begin position="1"/>
        <end position="25"/>
    </location>
</feature>
<gene>
    <name evidence="9" type="ORF">BUALT_Bualt06G0012200</name>
</gene>
<dbReference type="PANTHER" id="PTHR31499">
    <property type="entry name" value="MYB FAMILY TRANSCRIPTION FACTOR PHL11"/>
    <property type="match status" value="1"/>
</dbReference>
<proteinExistence type="inferred from homology"/>
<comment type="subcellular location">
    <subcellularLocation>
        <location evidence="1">Nucleus</location>
    </subcellularLocation>
</comment>
<dbReference type="GO" id="GO:0005634">
    <property type="term" value="C:nucleus"/>
    <property type="evidence" value="ECO:0007669"/>
    <property type="project" value="UniProtKB-SubCell"/>
</dbReference>
<comment type="caution">
    <text evidence="9">The sequence shown here is derived from an EMBL/GenBank/DDBJ whole genome shotgun (WGS) entry which is preliminary data.</text>
</comment>
<dbReference type="Proteomes" id="UP000826271">
    <property type="component" value="Unassembled WGS sequence"/>
</dbReference>
<evidence type="ECO:0000259" key="8">
    <source>
        <dbReference type="PROSITE" id="PS51294"/>
    </source>
</evidence>
<dbReference type="InterPro" id="IPR025756">
    <property type="entry name" value="Myb_CC_LHEQLE"/>
</dbReference>
<name>A0AAV6XMN8_9LAMI</name>
<protein>
    <recommendedName>
        <fullName evidence="8">HTH myb-type domain-containing protein</fullName>
    </recommendedName>
</protein>
<evidence type="ECO:0000256" key="2">
    <source>
        <dbReference type="ARBA" id="ARBA00006783"/>
    </source>
</evidence>
<dbReference type="GO" id="GO:0003677">
    <property type="term" value="F:DNA binding"/>
    <property type="evidence" value="ECO:0007669"/>
    <property type="project" value="InterPro"/>
</dbReference>
<sequence length="378" mass="42557">MAPALFKKKPCETQSNDTKAPEAMSHSVVQSRQLNGYDVENNGDSWNMDVIENFLDNTLSIPQNGQVEIYTGVTASEDHAKKTDWQEWADQLITVNDGTLDSNWSDLLVDVNGPDPDAKLLDLPPNISTLQPQIHCPMPIGESCPLVGSPTAPSTKSRMRWTPELHEVFVKAVNKLGGSERATPKGVLKLMNVESLTIYHVKSHLQAWKIKYRTARFKPESSEGTSEKKSNTEAEMTSLDLKTTMGITEALRIQMEVQKQLHEQLEIQRNLQLRIEEQGKHLQMIFEQQRKMEEEKLKASSSNSYEPSPPPSVEKQLSFGNDKTELSDRDHDTTEEVASDLCISSDEHPNKKDHAPDISEFSPPSNELRPMKHESSEK</sequence>
<dbReference type="InterPro" id="IPR017930">
    <property type="entry name" value="Myb_dom"/>
</dbReference>
<dbReference type="Pfam" id="PF14379">
    <property type="entry name" value="Myb_CC_LHEQLE"/>
    <property type="match status" value="1"/>
</dbReference>
<evidence type="ECO:0000256" key="1">
    <source>
        <dbReference type="ARBA" id="ARBA00004123"/>
    </source>
</evidence>
<dbReference type="PROSITE" id="PS51294">
    <property type="entry name" value="HTH_MYB"/>
    <property type="match status" value="1"/>
</dbReference>
<keyword evidence="4" id="KW-0175">Coiled coil</keyword>
<feature type="compositionally biased region" description="Basic and acidic residues" evidence="7">
    <location>
        <begin position="322"/>
        <end position="334"/>
    </location>
</feature>
<dbReference type="NCBIfam" id="TIGR01557">
    <property type="entry name" value="myb_SHAQKYF"/>
    <property type="match status" value="1"/>
</dbReference>
<feature type="compositionally biased region" description="Basic and acidic residues" evidence="7">
    <location>
        <begin position="369"/>
        <end position="378"/>
    </location>
</feature>
<keyword evidence="5" id="KW-0804">Transcription</keyword>
<dbReference type="InterPro" id="IPR001005">
    <property type="entry name" value="SANT/Myb"/>
</dbReference>
<dbReference type="AlphaFoldDB" id="A0AAV6XMN8"/>
<feature type="domain" description="HTH myb-type" evidence="8">
    <location>
        <begin position="155"/>
        <end position="213"/>
    </location>
</feature>
<dbReference type="InterPro" id="IPR006447">
    <property type="entry name" value="Myb_dom_plants"/>
</dbReference>
<evidence type="ECO:0000256" key="7">
    <source>
        <dbReference type="SAM" id="MobiDB-lite"/>
    </source>
</evidence>
<evidence type="ECO:0000256" key="3">
    <source>
        <dbReference type="ARBA" id="ARBA00023015"/>
    </source>
</evidence>
<evidence type="ECO:0000256" key="4">
    <source>
        <dbReference type="ARBA" id="ARBA00023054"/>
    </source>
</evidence>
<reference evidence="9" key="1">
    <citation type="submission" date="2019-10" db="EMBL/GenBank/DDBJ databases">
        <authorList>
            <person name="Zhang R."/>
            <person name="Pan Y."/>
            <person name="Wang J."/>
            <person name="Ma R."/>
            <person name="Yu S."/>
        </authorList>
    </citation>
    <scope>NUCLEOTIDE SEQUENCE</scope>
    <source>
        <strain evidence="9">LA-IB0</strain>
        <tissue evidence="9">Leaf</tissue>
    </source>
</reference>
<dbReference type="SUPFAM" id="SSF46689">
    <property type="entry name" value="Homeodomain-like"/>
    <property type="match status" value="1"/>
</dbReference>
<evidence type="ECO:0000313" key="10">
    <source>
        <dbReference type="Proteomes" id="UP000826271"/>
    </source>
</evidence>
<dbReference type="Gene3D" id="1.10.10.60">
    <property type="entry name" value="Homeodomain-like"/>
    <property type="match status" value="1"/>
</dbReference>
<keyword evidence="10" id="KW-1185">Reference proteome</keyword>
<keyword evidence="6" id="KW-0539">Nucleus</keyword>
<dbReference type="InterPro" id="IPR046955">
    <property type="entry name" value="PHR1-like"/>
</dbReference>
<dbReference type="FunFam" id="1.10.10.60:FF:000002">
    <property type="entry name" value="Myb family transcription factor"/>
    <property type="match status" value="1"/>
</dbReference>
<dbReference type="Pfam" id="PF00249">
    <property type="entry name" value="Myb_DNA-binding"/>
    <property type="match status" value="1"/>
</dbReference>
<evidence type="ECO:0000313" key="9">
    <source>
        <dbReference type="EMBL" id="KAG8380408.1"/>
    </source>
</evidence>
<organism evidence="9 10">
    <name type="scientific">Buddleja alternifolia</name>
    <dbReference type="NCBI Taxonomy" id="168488"/>
    <lineage>
        <taxon>Eukaryota</taxon>
        <taxon>Viridiplantae</taxon>
        <taxon>Streptophyta</taxon>
        <taxon>Embryophyta</taxon>
        <taxon>Tracheophyta</taxon>
        <taxon>Spermatophyta</taxon>
        <taxon>Magnoliopsida</taxon>
        <taxon>eudicotyledons</taxon>
        <taxon>Gunneridae</taxon>
        <taxon>Pentapetalae</taxon>
        <taxon>asterids</taxon>
        <taxon>lamiids</taxon>
        <taxon>Lamiales</taxon>
        <taxon>Scrophulariaceae</taxon>
        <taxon>Buddlejeae</taxon>
        <taxon>Buddleja</taxon>
    </lineage>
</organism>
<dbReference type="InterPro" id="IPR009057">
    <property type="entry name" value="Homeodomain-like_sf"/>
</dbReference>
<comment type="similarity">
    <text evidence="2">Belongs to the MYB-CC family.</text>
</comment>
<evidence type="ECO:0000256" key="5">
    <source>
        <dbReference type="ARBA" id="ARBA00023163"/>
    </source>
</evidence>
<feature type="compositionally biased region" description="Basic and acidic residues" evidence="7">
    <location>
        <begin position="345"/>
        <end position="357"/>
    </location>
</feature>
<evidence type="ECO:0000256" key="6">
    <source>
        <dbReference type="ARBA" id="ARBA00023242"/>
    </source>
</evidence>
<dbReference type="EMBL" id="WHWC01000006">
    <property type="protein sequence ID" value="KAG8380408.1"/>
    <property type="molecule type" value="Genomic_DNA"/>
</dbReference>
<accession>A0AAV6XMN8</accession>